<protein>
    <submittedName>
        <fullName evidence="3">MinD-like ATPase involved in chromosome partitioning or flagellar assembly</fullName>
    </submittedName>
</protein>
<feature type="compositionally biased region" description="Low complexity" evidence="1">
    <location>
        <begin position="116"/>
        <end position="126"/>
    </location>
</feature>
<accession>A0ABS5A019</accession>
<sequence length="475" mass="50802">MSADYDRLFHSSEPGKPVDDATAIVDRDAILKAAAAGAPPPPVPVAETSSTSVPVAPTAPTQTQAAPQPRHAETAPQMPAPMAPPPASAPQWPNNSMLRAPQQQMGHGARHEQPMAQPGPVARVAPGPAPSQFADLDPEVSGQWRAGQAIPSPAAPGPTSAASMGNHRAIDALSHVGVKTGVKMPSQRGWRHWLYLTTRINLGLSPDEVYELELQGRIRRNARDSYQIGVFGLKGGVGKTAVTVALGSAMAKVRGDRILAIDADPDGGNLADRAGRQSAATISDLLADQELSRYNDIRAYTSMNGSNLEVLSSEDYSGAQREFNDDDWKSATSVVSRYYNLVLADCGAGLFQKASRGVLSSVSGMVIVASASIDGARQAAITMDWMRQNGYQDLLGRSCVVINHVTPGKPNVDVEDLVQQFERHVPPGRVIVLPWDKHIAAGTEIQLELLSDTFERRITELAAALSDDFDRLERR</sequence>
<proteinExistence type="predicted"/>
<reference evidence="3 4" key="1">
    <citation type="submission" date="2021-03" db="EMBL/GenBank/DDBJ databases">
        <title>Sequencing the genomes of 1000 actinobacteria strains.</title>
        <authorList>
            <person name="Klenk H.-P."/>
        </authorList>
    </citation>
    <scope>NUCLEOTIDE SEQUENCE [LARGE SCALE GENOMIC DNA]</scope>
    <source>
        <strain evidence="3 4">DSM 46713</strain>
    </source>
</reference>
<dbReference type="InterPro" id="IPR027417">
    <property type="entry name" value="P-loop_NTPase"/>
</dbReference>
<dbReference type="InterPro" id="IPR002586">
    <property type="entry name" value="CobQ/CobB/MinD/ParA_Nub-bd_dom"/>
</dbReference>
<dbReference type="EMBL" id="JAGIOP010000002">
    <property type="protein sequence ID" value="MBP2455105.1"/>
    <property type="molecule type" value="Genomic_DNA"/>
</dbReference>
<feature type="compositionally biased region" description="Basic and acidic residues" evidence="1">
    <location>
        <begin position="1"/>
        <end position="10"/>
    </location>
</feature>
<dbReference type="PANTHER" id="PTHR43384:SF14">
    <property type="entry name" value="ESX-1 SECRETION-ASSOCIATED PROTEIN ESPI"/>
    <property type="match status" value="1"/>
</dbReference>
<feature type="compositionally biased region" description="Pro residues" evidence="1">
    <location>
        <begin position="78"/>
        <end position="88"/>
    </location>
</feature>
<feature type="region of interest" description="Disordered" evidence="1">
    <location>
        <begin position="1"/>
        <end position="20"/>
    </location>
</feature>
<comment type="caution">
    <text evidence="3">The sequence shown here is derived from an EMBL/GenBank/DDBJ whole genome shotgun (WGS) entry which is preliminary data.</text>
</comment>
<dbReference type="SUPFAM" id="SSF52540">
    <property type="entry name" value="P-loop containing nucleoside triphosphate hydrolases"/>
    <property type="match status" value="1"/>
</dbReference>
<feature type="domain" description="CobQ/CobB/MinD/ParA nucleotide binding" evidence="2">
    <location>
        <begin position="230"/>
        <end position="440"/>
    </location>
</feature>
<dbReference type="InterPro" id="IPR050625">
    <property type="entry name" value="ParA/MinD_ATPase"/>
</dbReference>
<dbReference type="Gene3D" id="3.40.50.300">
    <property type="entry name" value="P-loop containing nucleotide triphosphate hydrolases"/>
    <property type="match status" value="1"/>
</dbReference>
<keyword evidence="4" id="KW-1185">Reference proteome</keyword>
<dbReference type="Pfam" id="PF01656">
    <property type="entry name" value="CbiA"/>
    <property type="match status" value="1"/>
</dbReference>
<name>A0ABS5A019_9MYCO</name>
<feature type="region of interest" description="Disordered" evidence="1">
    <location>
        <begin position="35"/>
        <end position="126"/>
    </location>
</feature>
<evidence type="ECO:0000256" key="1">
    <source>
        <dbReference type="SAM" id="MobiDB-lite"/>
    </source>
</evidence>
<gene>
    <name evidence="3" type="ORF">JOF57_005018</name>
</gene>
<dbReference type="RefSeq" id="WP_209921415.1">
    <property type="nucleotide sequence ID" value="NZ_JAGIOP010000002.1"/>
</dbReference>
<dbReference type="PANTHER" id="PTHR43384">
    <property type="entry name" value="SEPTUM SITE-DETERMINING PROTEIN MIND HOMOLOG, CHLOROPLASTIC-RELATED"/>
    <property type="match status" value="1"/>
</dbReference>
<dbReference type="Proteomes" id="UP000694460">
    <property type="component" value="Unassembled WGS sequence"/>
</dbReference>
<evidence type="ECO:0000313" key="3">
    <source>
        <dbReference type="EMBL" id="MBP2455105.1"/>
    </source>
</evidence>
<organism evidence="3 4">
    <name type="scientific">Mycolicibacterium lutetiense</name>
    <dbReference type="NCBI Taxonomy" id="1641992"/>
    <lineage>
        <taxon>Bacteria</taxon>
        <taxon>Bacillati</taxon>
        <taxon>Actinomycetota</taxon>
        <taxon>Actinomycetes</taxon>
        <taxon>Mycobacteriales</taxon>
        <taxon>Mycobacteriaceae</taxon>
        <taxon>Mycolicibacterium</taxon>
    </lineage>
</organism>
<feature type="compositionally biased region" description="Low complexity" evidence="1">
    <location>
        <begin position="45"/>
        <end position="69"/>
    </location>
</feature>
<evidence type="ECO:0000259" key="2">
    <source>
        <dbReference type="Pfam" id="PF01656"/>
    </source>
</evidence>
<evidence type="ECO:0000313" key="4">
    <source>
        <dbReference type="Proteomes" id="UP000694460"/>
    </source>
</evidence>